<dbReference type="Proteomes" id="UP000245539">
    <property type="component" value="Unassembled WGS sequence"/>
</dbReference>
<dbReference type="GO" id="GO:0003677">
    <property type="term" value="F:DNA binding"/>
    <property type="evidence" value="ECO:0007669"/>
    <property type="project" value="UniProtKB-KW"/>
</dbReference>
<dbReference type="InterPro" id="IPR016032">
    <property type="entry name" value="Sig_transdc_resp-reg_C-effctor"/>
</dbReference>
<dbReference type="SMART" id="SM00448">
    <property type="entry name" value="REC"/>
    <property type="match status" value="1"/>
</dbReference>
<evidence type="ECO:0000259" key="4">
    <source>
        <dbReference type="PROSITE" id="PS50043"/>
    </source>
</evidence>
<evidence type="ECO:0000256" key="2">
    <source>
        <dbReference type="ARBA" id="ARBA00023125"/>
    </source>
</evidence>
<comment type="caution">
    <text evidence="6">The sequence shown here is derived from an EMBL/GenBank/DDBJ whole genome shotgun (WGS) entry which is preliminary data.</text>
</comment>
<keyword evidence="2" id="KW-0238">DNA-binding</keyword>
<dbReference type="PRINTS" id="PR00038">
    <property type="entry name" value="HTHLUXR"/>
</dbReference>
<evidence type="ECO:0000313" key="6">
    <source>
        <dbReference type="EMBL" id="PWQ96552.1"/>
    </source>
</evidence>
<dbReference type="Gene3D" id="3.40.50.2300">
    <property type="match status" value="1"/>
</dbReference>
<feature type="domain" description="Response regulatory" evidence="5">
    <location>
        <begin position="2"/>
        <end position="119"/>
    </location>
</feature>
<dbReference type="PANTHER" id="PTHR45566:SF1">
    <property type="entry name" value="HTH-TYPE TRANSCRIPTIONAL REGULATOR YHJB-RELATED"/>
    <property type="match status" value="1"/>
</dbReference>
<gene>
    <name evidence="6" type="ORF">DKW60_12260</name>
</gene>
<dbReference type="PROSITE" id="PS50110">
    <property type="entry name" value="RESPONSE_REGULATORY"/>
    <property type="match status" value="1"/>
</dbReference>
<organism evidence="6 7">
    <name type="scientific">Leucothrix pacifica</name>
    <dbReference type="NCBI Taxonomy" id="1247513"/>
    <lineage>
        <taxon>Bacteria</taxon>
        <taxon>Pseudomonadati</taxon>
        <taxon>Pseudomonadota</taxon>
        <taxon>Gammaproteobacteria</taxon>
        <taxon>Thiotrichales</taxon>
        <taxon>Thiotrichaceae</taxon>
        <taxon>Leucothrix</taxon>
    </lineage>
</organism>
<dbReference type="PANTHER" id="PTHR45566">
    <property type="entry name" value="HTH-TYPE TRANSCRIPTIONAL REGULATOR YHJB-RELATED"/>
    <property type="match status" value="1"/>
</dbReference>
<reference evidence="6 7" key="1">
    <citation type="submission" date="2018-05" db="EMBL/GenBank/DDBJ databases">
        <title>Leucothrix arctica sp. nov., isolated from Arctic seawater.</title>
        <authorList>
            <person name="Choi A."/>
            <person name="Baek K."/>
        </authorList>
    </citation>
    <scope>NUCLEOTIDE SEQUENCE [LARGE SCALE GENOMIC DNA]</scope>
    <source>
        <strain evidence="6 7">JCM 18388</strain>
    </source>
</reference>
<dbReference type="CDD" id="cd06170">
    <property type="entry name" value="LuxR_C_like"/>
    <property type="match status" value="1"/>
</dbReference>
<dbReference type="EMBL" id="QGKM01000036">
    <property type="protein sequence ID" value="PWQ96552.1"/>
    <property type="molecule type" value="Genomic_DNA"/>
</dbReference>
<dbReference type="InterPro" id="IPR001789">
    <property type="entry name" value="Sig_transdc_resp-reg_receiver"/>
</dbReference>
<dbReference type="CDD" id="cd17535">
    <property type="entry name" value="REC_NarL-like"/>
    <property type="match status" value="1"/>
</dbReference>
<dbReference type="SUPFAM" id="SSF52172">
    <property type="entry name" value="CheY-like"/>
    <property type="match status" value="1"/>
</dbReference>
<dbReference type="Pfam" id="PF00072">
    <property type="entry name" value="Response_reg"/>
    <property type="match status" value="1"/>
</dbReference>
<evidence type="ECO:0000259" key="5">
    <source>
        <dbReference type="PROSITE" id="PS50110"/>
    </source>
</evidence>
<dbReference type="InterPro" id="IPR036388">
    <property type="entry name" value="WH-like_DNA-bd_sf"/>
</dbReference>
<feature type="domain" description="HTH luxR-type" evidence="4">
    <location>
        <begin position="136"/>
        <end position="201"/>
    </location>
</feature>
<dbReference type="SUPFAM" id="SSF46894">
    <property type="entry name" value="C-terminal effector domain of the bipartite response regulators"/>
    <property type="match status" value="1"/>
</dbReference>
<feature type="modified residue" description="4-aspartylphosphate" evidence="3">
    <location>
        <position position="53"/>
    </location>
</feature>
<keyword evidence="1 3" id="KW-0597">Phosphoprotein</keyword>
<proteinExistence type="predicted"/>
<dbReference type="RefSeq" id="WP_109837943.1">
    <property type="nucleotide sequence ID" value="NZ_QGKM01000036.1"/>
</dbReference>
<dbReference type="GO" id="GO:0006355">
    <property type="term" value="P:regulation of DNA-templated transcription"/>
    <property type="evidence" value="ECO:0007669"/>
    <property type="project" value="InterPro"/>
</dbReference>
<sequence>MKILLADDHTLFRDGFSMIISATTIDAEIYPADNWNEALSLIQKQSFDIALLDLFMPGNKPWQQELSTFMSHASNVPVCIVSASNNQSHINQAFKLGVKGYIRKTSGASEVKRALSSVLNGGHYRDWKISPPPESIKTADLKLTRRQKEILMLIADGNSNKQISLLLSISESTVKRHVYDLFKALGAKNRVDAVQIAKKQHLLIDQ</sequence>
<evidence type="ECO:0000256" key="1">
    <source>
        <dbReference type="ARBA" id="ARBA00022553"/>
    </source>
</evidence>
<evidence type="ECO:0000256" key="3">
    <source>
        <dbReference type="PROSITE-ProRule" id="PRU00169"/>
    </source>
</evidence>
<evidence type="ECO:0008006" key="8">
    <source>
        <dbReference type="Google" id="ProtNLM"/>
    </source>
</evidence>
<dbReference type="GO" id="GO:0000160">
    <property type="term" value="P:phosphorelay signal transduction system"/>
    <property type="evidence" value="ECO:0007669"/>
    <property type="project" value="InterPro"/>
</dbReference>
<dbReference type="InterPro" id="IPR058245">
    <property type="entry name" value="NreC/VraR/RcsB-like_REC"/>
</dbReference>
<dbReference type="OrthoDB" id="9796655at2"/>
<dbReference type="InterPro" id="IPR011006">
    <property type="entry name" value="CheY-like_superfamily"/>
</dbReference>
<name>A0A317CJP3_9GAMM</name>
<dbReference type="SMART" id="SM00421">
    <property type="entry name" value="HTH_LUXR"/>
    <property type="match status" value="1"/>
</dbReference>
<dbReference type="AlphaFoldDB" id="A0A317CJP3"/>
<evidence type="ECO:0000313" key="7">
    <source>
        <dbReference type="Proteomes" id="UP000245539"/>
    </source>
</evidence>
<dbReference type="PROSITE" id="PS50043">
    <property type="entry name" value="HTH_LUXR_2"/>
    <property type="match status" value="1"/>
</dbReference>
<dbReference type="InterPro" id="IPR000792">
    <property type="entry name" value="Tscrpt_reg_LuxR_C"/>
</dbReference>
<dbReference type="Gene3D" id="1.10.10.10">
    <property type="entry name" value="Winged helix-like DNA-binding domain superfamily/Winged helix DNA-binding domain"/>
    <property type="match status" value="1"/>
</dbReference>
<accession>A0A317CJP3</accession>
<protein>
    <recommendedName>
        <fullName evidence="8">DNA-binding response regulator</fullName>
    </recommendedName>
</protein>
<dbReference type="InterPro" id="IPR051015">
    <property type="entry name" value="EvgA-like"/>
</dbReference>
<dbReference type="Pfam" id="PF00196">
    <property type="entry name" value="GerE"/>
    <property type="match status" value="1"/>
</dbReference>
<keyword evidence="7" id="KW-1185">Reference proteome</keyword>